<evidence type="ECO:0000313" key="1">
    <source>
        <dbReference type="EMBL" id="JAH89929.1"/>
    </source>
</evidence>
<reference evidence="1" key="2">
    <citation type="journal article" date="2015" name="Fish Shellfish Immunol.">
        <title>Early steps in the European eel (Anguilla anguilla)-Vibrio vulnificus interaction in the gills: Role of the RtxA13 toxin.</title>
        <authorList>
            <person name="Callol A."/>
            <person name="Pajuelo D."/>
            <person name="Ebbesson L."/>
            <person name="Teles M."/>
            <person name="MacKenzie S."/>
            <person name="Amaro C."/>
        </authorList>
    </citation>
    <scope>NUCLEOTIDE SEQUENCE</scope>
</reference>
<sequence length="18" mass="1974">MVLISLPSKDPSTPRGYL</sequence>
<accession>A0A0E9WHR2</accession>
<dbReference type="AlphaFoldDB" id="A0A0E9WHR2"/>
<proteinExistence type="predicted"/>
<organism evidence="1">
    <name type="scientific">Anguilla anguilla</name>
    <name type="common">European freshwater eel</name>
    <name type="synonym">Muraena anguilla</name>
    <dbReference type="NCBI Taxonomy" id="7936"/>
    <lineage>
        <taxon>Eukaryota</taxon>
        <taxon>Metazoa</taxon>
        <taxon>Chordata</taxon>
        <taxon>Craniata</taxon>
        <taxon>Vertebrata</taxon>
        <taxon>Euteleostomi</taxon>
        <taxon>Actinopterygii</taxon>
        <taxon>Neopterygii</taxon>
        <taxon>Teleostei</taxon>
        <taxon>Anguilliformes</taxon>
        <taxon>Anguillidae</taxon>
        <taxon>Anguilla</taxon>
    </lineage>
</organism>
<protein>
    <submittedName>
        <fullName evidence="1">Uncharacterized protein</fullName>
    </submittedName>
</protein>
<dbReference type="EMBL" id="GBXM01018648">
    <property type="protein sequence ID" value="JAH89929.1"/>
    <property type="molecule type" value="Transcribed_RNA"/>
</dbReference>
<reference evidence="1" key="1">
    <citation type="submission" date="2014-11" db="EMBL/GenBank/DDBJ databases">
        <authorList>
            <person name="Amaro Gonzalez C."/>
        </authorList>
    </citation>
    <scope>NUCLEOTIDE SEQUENCE</scope>
</reference>
<name>A0A0E9WHR2_ANGAN</name>